<comment type="caution">
    <text evidence="6">The sequence shown here is derived from an EMBL/GenBank/DDBJ whole genome shotgun (WGS) entry which is preliminary data.</text>
</comment>
<comment type="similarity">
    <text evidence="3">Belongs to the trans-sulfuration enzymes family. MetZ subfamily.</text>
</comment>
<comment type="pathway">
    <text evidence="3">Amino-acid biosynthesis; L-methionine biosynthesis via de novo pathway; L-homocysteine from O-succinyl-L-homoserine: step 1/1.</text>
</comment>
<dbReference type="AlphaFoldDB" id="A0A328AVE0"/>
<reference evidence="7" key="1">
    <citation type="submission" date="2018-05" db="EMBL/GenBank/DDBJ databases">
        <authorList>
            <person name="Li X."/>
        </authorList>
    </citation>
    <scope>NUCLEOTIDE SEQUENCE [LARGE SCALE GENOMIC DNA]</scope>
    <source>
        <strain evidence="7">YIM 73061</strain>
    </source>
</reference>
<evidence type="ECO:0000313" key="7">
    <source>
        <dbReference type="Proteomes" id="UP000249725"/>
    </source>
</evidence>
<keyword evidence="2 3" id="KW-0663">Pyridoxal phosphate</keyword>
<dbReference type="CDD" id="cd00614">
    <property type="entry name" value="CGS_like"/>
    <property type="match status" value="1"/>
</dbReference>
<dbReference type="GO" id="GO:0016765">
    <property type="term" value="F:transferase activity, transferring alkyl or aryl (other than methyl) groups"/>
    <property type="evidence" value="ECO:0007669"/>
    <property type="project" value="UniProtKB-UniRule"/>
</dbReference>
<dbReference type="EC" id="2.5.1.-" evidence="3"/>
<organism evidence="6 7">
    <name type="scientific">Phenylobacterium deserti</name>
    <dbReference type="NCBI Taxonomy" id="1914756"/>
    <lineage>
        <taxon>Bacteria</taxon>
        <taxon>Pseudomonadati</taxon>
        <taxon>Pseudomonadota</taxon>
        <taxon>Alphaproteobacteria</taxon>
        <taxon>Caulobacterales</taxon>
        <taxon>Caulobacteraceae</taxon>
        <taxon>Phenylobacterium</taxon>
    </lineage>
</organism>
<comment type="subunit">
    <text evidence="3">Homotetramer.</text>
</comment>
<dbReference type="GO" id="GO:0005737">
    <property type="term" value="C:cytoplasm"/>
    <property type="evidence" value="ECO:0007669"/>
    <property type="project" value="TreeGrafter"/>
</dbReference>
<evidence type="ECO:0000256" key="3">
    <source>
        <dbReference type="HAMAP-Rule" id="MF_02056"/>
    </source>
</evidence>
<dbReference type="Gene3D" id="3.40.640.10">
    <property type="entry name" value="Type I PLP-dependent aspartate aminotransferase-like (Major domain)"/>
    <property type="match status" value="1"/>
</dbReference>
<dbReference type="GO" id="GO:0071266">
    <property type="term" value="P:'de novo' L-methionine biosynthetic process"/>
    <property type="evidence" value="ECO:0007669"/>
    <property type="project" value="UniProtKB-UniRule"/>
</dbReference>
<evidence type="ECO:0000256" key="1">
    <source>
        <dbReference type="ARBA" id="ARBA00001933"/>
    </source>
</evidence>
<dbReference type="UniPathway" id="UPA00051">
    <property type="reaction ID" value="UER00449"/>
</dbReference>
<dbReference type="NCBIfam" id="TIGR01325">
    <property type="entry name" value="O_suc_HS_sulf"/>
    <property type="match status" value="1"/>
</dbReference>
<dbReference type="SUPFAM" id="SSF53383">
    <property type="entry name" value="PLP-dependent transferases"/>
    <property type="match status" value="1"/>
</dbReference>
<dbReference type="InterPro" id="IPR015421">
    <property type="entry name" value="PyrdxlP-dep_Trfase_major"/>
</dbReference>
<keyword evidence="7" id="KW-1185">Reference proteome</keyword>
<dbReference type="GO" id="GO:0071268">
    <property type="term" value="P:homocysteine biosynthetic process"/>
    <property type="evidence" value="ECO:0007669"/>
    <property type="project" value="InterPro"/>
</dbReference>
<proteinExistence type="inferred from homology"/>
<feature type="modified residue" description="N6-(pyridoxal phosphate)lysine" evidence="3 4">
    <location>
        <position position="210"/>
    </location>
</feature>
<comment type="function">
    <text evidence="3">Catalyzes the formation of L-homocysteine from O-succinyl-L-homoserine (OSHS) and hydrogen sulfide.</text>
</comment>
<dbReference type="RefSeq" id="WP_111514635.1">
    <property type="nucleotide sequence ID" value="NZ_QFYR01000001.1"/>
</dbReference>
<dbReference type="Pfam" id="PF01053">
    <property type="entry name" value="Cys_Met_Meta_PP"/>
    <property type="match status" value="1"/>
</dbReference>
<evidence type="ECO:0000256" key="5">
    <source>
        <dbReference type="RuleBase" id="RU362118"/>
    </source>
</evidence>
<dbReference type="GO" id="GO:0019346">
    <property type="term" value="P:transsulfuration"/>
    <property type="evidence" value="ECO:0007669"/>
    <property type="project" value="InterPro"/>
</dbReference>
<dbReference type="HAMAP" id="MF_02056">
    <property type="entry name" value="MetZ"/>
    <property type="match status" value="1"/>
</dbReference>
<evidence type="ECO:0000313" key="6">
    <source>
        <dbReference type="EMBL" id="RAK58185.1"/>
    </source>
</evidence>
<dbReference type="GO" id="GO:0016846">
    <property type="term" value="F:carbon-sulfur lyase activity"/>
    <property type="evidence" value="ECO:0007669"/>
    <property type="project" value="TreeGrafter"/>
</dbReference>
<dbReference type="InterPro" id="IPR006234">
    <property type="entry name" value="O-succ-hSer_sulfhydrylase"/>
</dbReference>
<dbReference type="OrthoDB" id="9805807at2"/>
<name>A0A328AVE0_9CAUL</name>
<dbReference type="Gene3D" id="3.90.1150.10">
    <property type="entry name" value="Aspartate Aminotransferase, domain 1"/>
    <property type="match status" value="1"/>
</dbReference>
<protein>
    <recommendedName>
        <fullName evidence="3">O-succinylhomoserine sulfhydrylase</fullName>
        <shortName evidence="3">OSH sulfhydrylase</shortName>
        <shortName evidence="3">OSHS sulfhydrylase</shortName>
        <ecNumber evidence="3">2.5.1.-</ecNumber>
    </recommendedName>
</protein>
<dbReference type="GO" id="GO:0030170">
    <property type="term" value="F:pyridoxal phosphate binding"/>
    <property type="evidence" value="ECO:0007669"/>
    <property type="project" value="UniProtKB-UniRule"/>
</dbReference>
<gene>
    <name evidence="3 6" type="primary">metZ</name>
    <name evidence="6" type="ORF">DJ018_02355</name>
</gene>
<dbReference type="InterPro" id="IPR000277">
    <property type="entry name" value="Cys/Met-Metab_PyrdxlP-dep_enz"/>
</dbReference>
<keyword evidence="3" id="KW-0486">Methionine biosynthesis</keyword>
<evidence type="ECO:0000256" key="4">
    <source>
        <dbReference type="PIRSR" id="PIRSR001434-2"/>
    </source>
</evidence>
<comment type="cofactor">
    <cofactor evidence="1 3 5">
        <name>pyridoxal 5'-phosphate</name>
        <dbReference type="ChEBI" id="CHEBI:597326"/>
    </cofactor>
</comment>
<dbReference type="InterPro" id="IPR015424">
    <property type="entry name" value="PyrdxlP-dep_Trfase"/>
</dbReference>
<dbReference type="Proteomes" id="UP000249725">
    <property type="component" value="Unassembled WGS sequence"/>
</dbReference>
<dbReference type="PANTHER" id="PTHR11808">
    <property type="entry name" value="TRANS-SULFURATION ENZYME FAMILY MEMBER"/>
    <property type="match status" value="1"/>
</dbReference>
<accession>A0A328AVE0</accession>
<dbReference type="FunFam" id="3.40.640.10:FF:000046">
    <property type="entry name" value="Cystathionine gamma-lyase"/>
    <property type="match status" value="1"/>
</dbReference>
<dbReference type="PIRSF" id="PIRSF001434">
    <property type="entry name" value="CGS"/>
    <property type="match status" value="1"/>
</dbReference>
<evidence type="ECO:0000256" key="2">
    <source>
        <dbReference type="ARBA" id="ARBA00022898"/>
    </source>
</evidence>
<keyword evidence="3" id="KW-0028">Amino-acid biosynthesis</keyword>
<sequence>MAEDPNTWEVETRLVRGGMARTPYGEMSEALFLTQSFAYDSAEAADRRFSGEDPGFIYQRFGNPTTSIFEDRLALLEGAEQCRATASGMAAVQMALMGLLRAGDHLVAGRALFGSCRWIVSELLPRFGVETTYVDATDLSAWRNAVRPNTKAFLVETPANPLLEITDIAAVAQVAKDAGAKLVVDNVFATPVFQKPLALGADVVVYSATKHIDGQGRVLGGAILGGAELMTEAYKDLLRHTGPALSPFNAWVLLKGLETLELRVRRQTENAAKVAEALAGHGKTQQLVWCGRHDHPQAEVIARQMSGGGNVLAFDLGSRDVAWRFLNALEIVDISNNLGDAKSMATHPSTTTHRSMPEAERIEIGLTEGWVRMSVGLEGAGDLVRDVSRALDAA</sequence>
<comment type="catalytic activity">
    <reaction evidence="3">
        <text>O-succinyl-L-homoserine + hydrogen sulfide = L-homocysteine + succinate</text>
        <dbReference type="Rhea" id="RHEA:27826"/>
        <dbReference type="ChEBI" id="CHEBI:29919"/>
        <dbReference type="ChEBI" id="CHEBI:30031"/>
        <dbReference type="ChEBI" id="CHEBI:57661"/>
        <dbReference type="ChEBI" id="CHEBI:58199"/>
    </reaction>
</comment>
<dbReference type="EMBL" id="QFYR01000001">
    <property type="protein sequence ID" value="RAK58185.1"/>
    <property type="molecule type" value="Genomic_DNA"/>
</dbReference>
<keyword evidence="3" id="KW-0808">Transferase</keyword>
<dbReference type="PANTHER" id="PTHR11808:SF80">
    <property type="entry name" value="CYSTATHIONINE GAMMA-LYASE"/>
    <property type="match status" value="1"/>
</dbReference>
<dbReference type="InterPro" id="IPR015422">
    <property type="entry name" value="PyrdxlP-dep_Trfase_small"/>
</dbReference>